<reference evidence="1" key="1">
    <citation type="journal article" date="2015" name="Nature">
        <title>Complex archaea that bridge the gap between prokaryotes and eukaryotes.</title>
        <authorList>
            <person name="Spang A."/>
            <person name="Saw J.H."/>
            <person name="Jorgensen S.L."/>
            <person name="Zaremba-Niedzwiedzka K."/>
            <person name="Martijn J."/>
            <person name="Lind A.E."/>
            <person name="van Eijk R."/>
            <person name="Schleper C."/>
            <person name="Guy L."/>
            <person name="Ettema T.J."/>
        </authorList>
    </citation>
    <scope>NUCLEOTIDE SEQUENCE</scope>
</reference>
<proteinExistence type="predicted"/>
<name>A0A0F9W694_9ZZZZ</name>
<organism evidence="1">
    <name type="scientific">marine sediment metagenome</name>
    <dbReference type="NCBI Taxonomy" id="412755"/>
    <lineage>
        <taxon>unclassified sequences</taxon>
        <taxon>metagenomes</taxon>
        <taxon>ecological metagenomes</taxon>
    </lineage>
</organism>
<comment type="caution">
    <text evidence="1">The sequence shown here is derived from an EMBL/GenBank/DDBJ whole genome shotgun (WGS) entry which is preliminary data.</text>
</comment>
<evidence type="ECO:0000313" key="1">
    <source>
        <dbReference type="EMBL" id="KKN73568.1"/>
    </source>
</evidence>
<dbReference type="AlphaFoldDB" id="A0A0F9W694"/>
<dbReference type="EMBL" id="LAZR01000341">
    <property type="protein sequence ID" value="KKN73568.1"/>
    <property type="molecule type" value="Genomic_DNA"/>
</dbReference>
<protein>
    <submittedName>
        <fullName evidence="1">Uncharacterized protein</fullName>
    </submittedName>
</protein>
<accession>A0A0F9W694</accession>
<gene>
    <name evidence="1" type="ORF">LCGC14_0398840</name>
</gene>
<sequence>MTPFIDLSLMSDNIYYVIKKHTKTYSSLTVTRRPSVAVGFFYSGG</sequence>